<comment type="caution">
    <text evidence="3">The sequence shown here is derived from an EMBL/GenBank/DDBJ whole genome shotgun (WGS) entry which is preliminary data.</text>
</comment>
<gene>
    <name evidence="3" type="ORF">HLB23_21125</name>
</gene>
<dbReference type="EMBL" id="JABELX010000007">
    <property type="protein sequence ID" value="NNH72330.1"/>
    <property type="molecule type" value="Genomic_DNA"/>
</dbReference>
<dbReference type="AlphaFoldDB" id="A0A849C7F4"/>
<reference evidence="3 4" key="1">
    <citation type="submission" date="2020-05" db="EMBL/GenBank/DDBJ databases">
        <title>MicrobeNet Type strains.</title>
        <authorList>
            <person name="Nicholson A.C."/>
        </authorList>
    </citation>
    <scope>NUCLEOTIDE SEQUENCE [LARGE SCALE GENOMIC DNA]</scope>
    <source>
        <strain evidence="3 4">JCM 3224</strain>
    </source>
</reference>
<evidence type="ECO:0000313" key="3">
    <source>
        <dbReference type="EMBL" id="NNH72330.1"/>
    </source>
</evidence>
<dbReference type="PROSITE" id="PS51257">
    <property type="entry name" value="PROKAR_LIPOPROTEIN"/>
    <property type="match status" value="1"/>
</dbReference>
<accession>A0A849C7F4</accession>
<feature type="chain" id="PRO_5038875466" description="Lipoprotein" evidence="2">
    <location>
        <begin position="27"/>
        <end position="261"/>
    </location>
</feature>
<keyword evidence="4" id="KW-1185">Reference proteome</keyword>
<feature type="compositionally biased region" description="Low complexity" evidence="1">
    <location>
        <begin position="174"/>
        <end position="192"/>
    </location>
</feature>
<sequence length="261" mass="28190">MNRTCLRTAWASAILLLTAACTTSPSAPPADTGTPAYRPPEEVRNATVIWSAEPGVDLFDSNSTLVRAAAEALEVAILAGPEDSYPGFNDAVTDPTTRDLYFRRSTRDTTAYGTLYKHILDVTPTSTGFTARTCELFKAFAYQRDGIYNTSRTGRLGNSKTITFISNTPLQSEAPSGTTPATTPVATPTPRTSGPAEWQAPEDNLFQSWTIDLAAPDDYRSERCAPWVATLDPDAPAEGETVTTDNPPQTLPAYPGWPKLH</sequence>
<feature type="region of interest" description="Disordered" evidence="1">
    <location>
        <begin position="231"/>
        <end position="261"/>
    </location>
</feature>
<evidence type="ECO:0000256" key="1">
    <source>
        <dbReference type="SAM" id="MobiDB-lite"/>
    </source>
</evidence>
<name>A0A849C7F4_9NOCA</name>
<feature type="signal peptide" evidence="2">
    <location>
        <begin position="1"/>
        <end position="26"/>
    </location>
</feature>
<feature type="region of interest" description="Disordered" evidence="1">
    <location>
        <begin position="167"/>
        <end position="201"/>
    </location>
</feature>
<keyword evidence="2" id="KW-0732">Signal</keyword>
<dbReference type="Proteomes" id="UP000586827">
    <property type="component" value="Unassembled WGS sequence"/>
</dbReference>
<proteinExistence type="predicted"/>
<evidence type="ECO:0000256" key="2">
    <source>
        <dbReference type="SAM" id="SignalP"/>
    </source>
</evidence>
<evidence type="ECO:0000313" key="4">
    <source>
        <dbReference type="Proteomes" id="UP000586827"/>
    </source>
</evidence>
<organism evidence="3 4">
    <name type="scientific">Nocardia uniformis</name>
    <dbReference type="NCBI Taxonomy" id="53432"/>
    <lineage>
        <taxon>Bacteria</taxon>
        <taxon>Bacillati</taxon>
        <taxon>Actinomycetota</taxon>
        <taxon>Actinomycetes</taxon>
        <taxon>Mycobacteriales</taxon>
        <taxon>Nocardiaceae</taxon>
        <taxon>Nocardia</taxon>
    </lineage>
</organism>
<protein>
    <recommendedName>
        <fullName evidence="5">Lipoprotein</fullName>
    </recommendedName>
</protein>
<evidence type="ECO:0008006" key="5">
    <source>
        <dbReference type="Google" id="ProtNLM"/>
    </source>
</evidence>
<dbReference type="RefSeq" id="WP_157552044.1">
    <property type="nucleotide sequence ID" value="NZ_JABELX010000007.1"/>
</dbReference>